<dbReference type="PROSITE" id="PS50089">
    <property type="entry name" value="ZF_RING_2"/>
    <property type="match status" value="1"/>
</dbReference>
<keyword evidence="1" id="KW-0863">Zinc-finger</keyword>
<keyword evidence="1" id="KW-0479">Metal-binding</keyword>
<dbReference type="InterPro" id="IPR001841">
    <property type="entry name" value="Znf_RING"/>
</dbReference>
<dbReference type="AlphaFoldDB" id="K0SAN0"/>
<feature type="compositionally biased region" description="Basic and acidic residues" evidence="2">
    <location>
        <begin position="10"/>
        <end position="25"/>
    </location>
</feature>
<dbReference type="InterPro" id="IPR013083">
    <property type="entry name" value="Znf_RING/FYVE/PHD"/>
</dbReference>
<feature type="region of interest" description="Disordered" evidence="2">
    <location>
        <begin position="1"/>
        <end position="59"/>
    </location>
</feature>
<feature type="compositionally biased region" description="Basic and acidic residues" evidence="2">
    <location>
        <begin position="156"/>
        <end position="165"/>
    </location>
</feature>
<accession>K0SAN0</accession>
<evidence type="ECO:0000259" key="3">
    <source>
        <dbReference type="PROSITE" id="PS50089"/>
    </source>
</evidence>
<dbReference type="Proteomes" id="UP000266841">
    <property type="component" value="Unassembled WGS sequence"/>
</dbReference>
<keyword evidence="5" id="KW-1185">Reference proteome</keyword>
<evidence type="ECO:0000313" key="4">
    <source>
        <dbReference type="EMBL" id="EJK62014.1"/>
    </source>
</evidence>
<reference evidence="4 5" key="1">
    <citation type="journal article" date="2012" name="Genome Biol.">
        <title>Genome and low-iron response of an oceanic diatom adapted to chronic iron limitation.</title>
        <authorList>
            <person name="Lommer M."/>
            <person name="Specht M."/>
            <person name="Roy A.S."/>
            <person name="Kraemer L."/>
            <person name="Andreson R."/>
            <person name="Gutowska M.A."/>
            <person name="Wolf J."/>
            <person name="Bergner S.V."/>
            <person name="Schilhabel M.B."/>
            <person name="Klostermeier U.C."/>
            <person name="Beiko R.G."/>
            <person name="Rosenstiel P."/>
            <person name="Hippler M."/>
            <person name="Laroche J."/>
        </authorList>
    </citation>
    <scope>NUCLEOTIDE SEQUENCE [LARGE SCALE GENOMIC DNA]</scope>
    <source>
        <strain evidence="4 5">CCMP1005</strain>
    </source>
</reference>
<name>K0SAN0_THAOC</name>
<dbReference type="Gene3D" id="1.25.40.10">
    <property type="entry name" value="Tetratricopeptide repeat domain"/>
    <property type="match status" value="1"/>
</dbReference>
<dbReference type="Gene3D" id="3.30.40.10">
    <property type="entry name" value="Zinc/RING finger domain, C3HC4 (zinc finger)"/>
    <property type="match status" value="1"/>
</dbReference>
<protein>
    <recommendedName>
        <fullName evidence="3">RING-type domain-containing protein</fullName>
    </recommendedName>
</protein>
<keyword evidence="1" id="KW-0862">Zinc</keyword>
<dbReference type="eggNOG" id="ENOG502S2H7">
    <property type="taxonomic scope" value="Eukaryota"/>
</dbReference>
<dbReference type="EMBL" id="AGNL01019195">
    <property type="protein sequence ID" value="EJK62014.1"/>
    <property type="molecule type" value="Genomic_DNA"/>
</dbReference>
<comment type="caution">
    <text evidence="4">The sequence shown here is derived from an EMBL/GenBank/DDBJ whole genome shotgun (WGS) entry which is preliminary data.</text>
</comment>
<dbReference type="GO" id="GO:0005737">
    <property type="term" value="C:cytoplasm"/>
    <property type="evidence" value="ECO:0007669"/>
    <property type="project" value="UniProtKB-ARBA"/>
</dbReference>
<organism evidence="4 5">
    <name type="scientific">Thalassiosira oceanica</name>
    <name type="common">Marine diatom</name>
    <dbReference type="NCBI Taxonomy" id="159749"/>
    <lineage>
        <taxon>Eukaryota</taxon>
        <taxon>Sar</taxon>
        <taxon>Stramenopiles</taxon>
        <taxon>Ochrophyta</taxon>
        <taxon>Bacillariophyta</taxon>
        <taxon>Coscinodiscophyceae</taxon>
        <taxon>Thalassiosirophycidae</taxon>
        <taxon>Thalassiosirales</taxon>
        <taxon>Thalassiosiraceae</taxon>
        <taxon>Thalassiosira</taxon>
    </lineage>
</organism>
<dbReference type="GO" id="GO:0008270">
    <property type="term" value="F:zinc ion binding"/>
    <property type="evidence" value="ECO:0007669"/>
    <property type="project" value="UniProtKB-KW"/>
</dbReference>
<feature type="domain" description="RING-type" evidence="3">
    <location>
        <begin position="288"/>
        <end position="334"/>
    </location>
</feature>
<proteinExistence type="predicted"/>
<evidence type="ECO:0000256" key="1">
    <source>
        <dbReference type="PROSITE-ProRule" id="PRU00175"/>
    </source>
</evidence>
<sequence>MLGRRASLGTRDEHRSTTRAEDLGHHVGVRGTRTTHQASGNKRRRQDKDRRKGYSSTPLRDIGSSEWAYAAPSEAPDLLNGELRIAAPRLLAPPAHATGPDKPQSRSETHQQPPFLWAEGLQLSTSGSSWASWLSVLLCPIGYRVAHSRRALGPKITERVPERPGKPTGKAKARGAVEGHQVDQVVPKKAETAGSGGPRLDRQTAATAAEPRCRRAGSQVQCMEPVDHANEVESEPDGQASEPEPVGPDDNDAASAAGAGDDDRLAEAARHSQRLFSEGHERWEGDRCPICFLFIGLPVAKYSRINVCCMKSVCSGCILAAAQRGMYDRCPFCRTPHPSDDASTLTMLQMRVRKGDAAAIYQLGNKYCYGGLGLAKNVLRAVDCGRRPQSLDHWMHSTCLALRITMEAAMKGHVSSRHFLGAIEFNNGNYELAVQHWMISAKMGDEKSLNAIKKRFMEGRVKKVQYAEALRGYGTAVEEMKSHPREEAKRLGI</sequence>
<feature type="region of interest" description="Disordered" evidence="2">
    <location>
        <begin position="155"/>
        <end position="267"/>
    </location>
</feature>
<feature type="compositionally biased region" description="Basic and acidic residues" evidence="2">
    <location>
        <begin position="175"/>
        <end position="191"/>
    </location>
</feature>
<dbReference type="OrthoDB" id="40126at2759"/>
<dbReference type="InterPro" id="IPR011990">
    <property type="entry name" value="TPR-like_helical_dom_sf"/>
</dbReference>
<gene>
    <name evidence="4" type="ORF">THAOC_17397</name>
</gene>
<dbReference type="SUPFAM" id="SSF57850">
    <property type="entry name" value="RING/U-box"/>
    <property type="match status" value="1"/>
</dbReference>
<evidence type="ECO:0000313" key="5">
    <source>
        <dbReference type="Proteomes" id="UP000266841"/>
    </source>
</evidence>
<evidence type="ECO:0000256" key="2">
    <source>
        <dbReference type="SAM" id="MobiDB-lite"/>
    </source>
</evidence>
<dbReference type="SUPFAM" id="SSF81901">
    <property type="entry name" value="HCP-like"/>
    <property type="match status" value="1"/>
</dbReference>